<gene>
    <name evidence="2" type="ORF">F7018_12510</name>
</gene>
<protein>
    <recommendedName>
        <fullName evidence="4">DUF2807 domain-containing protein</fullName>
    </recommendedName>
</protein>
<feature type="signal peptide" evidence="1">
    <location>
        <begin position="1"/>
        <end position="22"/>
    </location>
</feature>
<dbReference type="AlphaFoldDB" id="A0A7J5ACQ4"/>
<dbReference type="EMBL" id="WAAU01000024">
    <property type="protein sequence ID" value="KAB1155290.1"/>
    <property type="molecule type" value="Genomic_DNA"/>
</dbReference>
<feature type="chain" id="PRO_5029553412" description="DUF2807 domain-containing protein" evidence="1">
    <location>
        <begin position="23"/>
        <end position="146"/>
    </location>
</feature>
<keyword evidence="1" id="KW-0732">Signal</keyword>
<dbReference type="RefSeq" id="WP_150900399.1">
    <property type="nucleotide sequence ID" value="NZ_WAAU01000024.1"/>
</dbReference>
<keyword evidence="3" id="KW-1185">Reference proteome</keyword>
<comment type="caution">
    <text evidence="2">The sequence shown here is derived from an EMBL/GenBank/DDBJ whole genome shotgun (WGS) entry which is preliminary data.</text>
</comment>
<evidence type="ECO:0000313" key="3">
    <source>
        <dbReference type="Proteomes" id="UP000467305"/>
    </source>
</evidence>
<accession>A0A7J5ACQ4</accession>
<sequence length="146" mass="16635">MLTFKRVVFAFMFMILATAVQGQDEKLPSYFSNEELQLNNLNIVGDFSYDFKTKSKEVISTISLKQIGDENIAKIDDRASLGKHKVYQIGDRNNYQFINYRNTMSIDLGILQTGNENSLRIQGTNSIFKNLKIAQFGGARMSVINY</sequence>
<evidence type="ECO:0008006" key="4">
    <source>
        <dbReference type="Google" id="ProtNLM"/>
    </source>
</evidence>
<dbReference type="Proteomes" id="UP000467305">
    <property type="component" value="Unassembled WGS sequence"/>
</dbReference>
<reference evidence="2 3" key="1">
    <citation type="submission" date="2019-09" db="EMBL/GenBank/DDBJ databases">
        <authorList>
            <person name="Cao W.R."/>
        </authorList>
    </citation>
    <scope>NUCLEOTIDE SEQUENCE [LARGE SCALE GENOMIC DNA]</scope>
    <source>
        <strain evidence="3">a4</strain>
    </source>
</reference>
<proteinExistence type="predicted"/>
<name>A0A7J5ACQ4_9FLAO</name>
<organism evidence="2 3">
    <name type="scientific">Tenacibaculum aiptasiae</name>
    <dbReference type="NCBI Taxonomy" id="426481"/>
    <lineage>
        <taxon>Bacteria</taxon>
        <taxon>Pseudomonadati</taxon>
        <taxon>Bacteroidota</taxon>
        <taxon>Flavobacteriia</taxon>
        <taxon>Flavobacteriales</taxon>
        <taxon>Flavobacteriaceae</taxon>
        <taxon>Tenacibaculum</taxon>
    </lineage>
</organism>
<evidence type="ECO:0000313" key="2">
    <source>
        <dbReference type="EMBL" id="KAB1155290.1"/>
    </source>
</evidence>
<evidence type="ECO:0000256" key="1">
    <source>
        <dbReference type="SAM" id="SignalP"/>
    </source>
</evidence>
<dbReference type="OrthoDB" id="1202223at2"/>